<feature type="compositionally biased region" description="Polar residues" evidence="1">
    <location>
        <begin position="74"/>
        <end position="85"/>
    </location>
</feature>
<dbReference type="AlphaFoldDB" id="K2RZ80"/>
<dbReference type="OrthoDB" id="2913095at2759"/>
<dbReference type="VEuPathDB" id="FungiDB:MPH_04702"/>
<evidence type="ECO:0000313" key="2">
    <source>
        <dbReference type="EMBL" id="EKG18012.1"/>
    </source>
</evidence>
<protein>
    <submittedName>
        <fullName evidence="2">Uncharacterized protein</fullName>
    </submittedName>
</protein>
<proteinExistence type="predicted"/>
<reference evidence="2 3" key="1">
    <citation type="journal article" date="2012" name="BMC Genomics">
        <title>Tools to kill: Genome of one of the most destructive plant pathogenic fungi Macrophomina phaseolina.</title>
        <authorList>
            <person name="Islam M.S."/>
            <person name="Haque M.S."/>
            <person name="Islam M.M."/>
            <person name="Emdad E.M."/>
            <person name="Halim A."/>
            <person name="Hossen Q.M.M."/>
            <person name="Hossain M.Z."/>
            <person name="Ahmed B."/>
            <person name="Rahim S."/>
            <person name="Rahman M.S."/>
            <person name="Alam M.M."/>
            <person name="Hou S."/>
            <person name="Wan X."/>
            <person name="Saito J.A."/>
            <person name="Alam M."/>
        </authorList>
    </citation>
    <scope>NUCLEOTIDE SEQUENCE [LARGE SCALE GENOMIC DNA]</scope>
    <source>
        <strain evidence="2 3">MS6</strain>
    </source>
</reference>
<evidence type="ECO:0000256" key="1">
    <source>
        <dbReference type="SAM" id="MobiDB-lite"/>
    </source>
</evidence>
<name>K2RZ80_MACPH</name>
<dbReference type="InParanoid" id="K2RZ80"/>
<sequence length="334" mass="38091">MKEDIGQFLSIFFTDESTVETWVPRGDIDEYLSWDWETTLQDVLRWLRDPSVKRGFRLQCYAQPGQKYKKQTETKTNPANRNSSKFVEKLQDGEYHQRTTHAPIPPISRARPLMEIIGIRHGAISLHELLDVPMKGVASQWLQGCRWDGLKTFQLFSNISLENSAQNPKTSEEHQVEMIEEAEKSAKTRIHISEEQAHQNTNHDVRLAETFMTPPDPAASSRVEHRCQHVLLRDPFNIKVVLYSSRALQKRNRADLALAELMKIRHNIQSAAFRSCVSVRAARKKLSPLVGTCQKSLSSSLFLIIHSCAFSRGVACSVKTSRFYRARAKAAAAF</sequence>
<dbReference type="HOGENOM" id="CLU_831767_0_0_1"/>
<organism evidence="2 3">
    <name type="scientific">Macrophomina phaseolina (strain MS6)</name>
    <name type="common">Charcoal rot fungus</name>
    <dbReference type="NCBI Taxonomy" id="1126212"/>
    <lineage>
        <taxon>Eukaryota</taxon>
        <taxon>Fungi</taxon>
        <taxon>Dikarya</taxon>
        <taxon>Ascomycota</taxon>
        <taxon>Pezizomycotina</taxon>
        <taxon>Dothideomycetes</taxon>
        <taxon>Dothideomycetes incertae sedis</taxon>
        <taxon>Botryosphaeriales</taxon>
        <taxon>Botryosphaeriaceae</taxon>
        <taxon>Macrophomina</taxon>
    </lineage>
</organism>
<dbReference type="EMBL" id="AHHD01000218">
    <property type="protein sequence ID" value="EKG18012.1"/>
    <property type="molecule type" value="Genomic_DNA"/>
</dbReference>
<gene>
    <name evidence="2" type="ORF">MPH_04702</name>
</gene>
<feature type="compositionally biased region" description="Basic and acidic residues" evidence="1">
    <location>
        <begin position="86"/>
        <end position="97"/>
    </location>
</feature>
<accession>K2RZ80</accession>
<comment type="caution">
    <text evidence="2">The sequence shown here is derived from an EMBL/GenBank/DDBJ whole genome shotgun (WGS) entry which is preliminary data.</text>
</comment>
<feature type="region of interest" description="Disordered" evidence="1">
    <location>
        <begin position="67"/>
        <end position="105"/>
    </location>
</feature>
<dbReference type="Proteomes" id="UP000007129">
    <property type="component" value="Unassembled WGS sequence"/>
</dbReference>
<evidence type="ECO:0000313" key="3">
    <source>
        <dbReference type="Proteomes" id="UP000007129"/>
    </source>
</evidence>